<dbReference type="EMBL" id="LK031773">
    <property type="protein sequence ID" value="CDR35342.1"/>
    <property type="molecule type" value="Genomic_DNA"/>
</dbReference>
<name>A0A090D1M8_9BACT</name>
<gene>
    <name evidence="2" type="ORF">CSEC_p0071</name>
</gene>
<evidence type="ECO:0000259" key="1">
    <source>
        <dbReference type="Pfam" id="PF18352"/>
    </source>
</evidence>
<reference evidence="2" key="1">
    <citation type="submission" date="2013-12" db="EMBL/GenBank/DDBJ databases">
        <authorList>
            <person name="Li W."/>
            <person name="Chetelat R.T."/>
        </authorList>
    </citation>
    <scope>NUCLEOTIDE SEQUENCE</scope>
    <source>
        <strain evidence="2">CRIB-18</strain>
        <plasmid evidence="2">1</plasmid>
    </source>
</reference>
<evidence type="ECO:0000313" key="2">
    <source>
        <dbReference type="EMBL" id="CDR35342.1"/>
    </source>
</evidence>
<dbReference type="InterPro" id="IPR041599">
    <property type="entry name" value="Gp138_N"/>
</dbReference>
<dbReference type="RefSeq" id="WP_176454861.1">
    <property type="nucleotide sequence ID" value="NZ_LK031773.1"/>
</dbReference>
<dbReference type="AlphaFoldDB" id="A0A090D1M8"/>
<organism evidence="2">
    <name type="scientific">Candidatus Criblamydia sequanensis CRIB-18</name>
    <dbReference type="NCBI Taxonomy" id="1437425"/>
    <lineage>
        <taxon>Bacteria</taxon>
        <taxon>Pseudomonadati</taxon>
        <taxon>Chlamydiota</taxon>
        <taxon>Chlamydiia</taxon>
        <taxon>Parachlamydiales</taxon>
        <taxon>Candidatus Criblamydiaceae</taxon>
        <taxon>Candidatus Criblamydia</taxon>
    </lineage>
</organism>
<geneLocation type="plasmid" evidence="2">
    <name>1</name>
</geneLocation>
<dbReference type="Gene3D" id="2.40.50.230">
    <property type="entry name" value="Gp5 N-terminal domain"/>
    <property type="match status" value="1"/>
</dbReference>
<dbReference type="InterPro" id="IPR037026">
    <property type="entry name" value="Vgr_OB-fold_dom_sf"/>
</dbReference>
<dbReference type="Pfam" id="PF18352">
    <property type="entry name" value="Gp138_N"/>
    <property type="match status" value="1"/>
</dbReference>
<sequence length="216" mass="23066">MTTITDALRQAIQFQLYDVHTALPGVIVSYDYTKQKAEIQPALKKSYLDGTTLDLPILSNVPVIFPKAGGASLTFPVVQGDTCLLLFIERSTDLWKSVGGSVAPNDPRKFDLSDAVAIMGLFPFTENSLAENNSDVLLTYKSSNIRIKESGDIQIETAGKVAIGNSSTEVLDIVSKILGILTTSVTTAVGNPIFQGTVPTYATLKASIDALKGTIP</sequence>
<reference evidence="2" key="2">
    <citation type="submission" date="2014-09" db="EMBL/GenBank/DDBJ databases">
        <title>Criblamydia sequanensis harbors a mega-plasmid encoding arsenite resistance.</title>
        <authorList>
            <person name="Bertelli C."/>
            <person name="Goesmann A."/>
            <person name="Greub G."/>
        </authorList>
    </citation>
    <scope>NUCLEOTIDE SEQUENCE [LARGE SCALE GENOMIC DNA]</scope>
    <source>
        <strain evidence="2">CRIB-18</strain>
        <plasmid evidence="2">1</plasmid>
    </source>
</reference>
<accession>A0A090D1M8</accession>
<proteinExistence type="predicted"/>
<protein>
    <recommendedName>
        <fullName evidence="1">Phage protein Gp138 N-terminal domain-containing protein</fullName>
    </recommendedName>
</protein>
<feature type="domain" description="Phage protein Gp138 N-terminal" evidence="1">
    <location>
        <begin position="23"/>
        <end position="120"/>
    </location>
</feature>
<keyword evidence="2" id="KW-0614">Plasmid</keyword>